<dbReference type="InterPro" id="IPR000727">
    <property type="entry name" value="T_SNARE_dom"/>
</dbReference>
<dbReference type="EMBL" id="CAJJDM010000021">
    <property type="protein sequence ID" value="CAD8055380.1"/>
    <property type="molecule type" value="Genomic_DNA"/>
</dbReference>
<dbReference type="OMA" id="RQKRIMK"/>
<evidence type="ECO:0000256" key="1">
    <source>
        <dbReference type="SAM" id="Coils"/>
    </source>
</evidence>
<dbReference type="Proteomes" id="UP000688137">
    <property type="component" value="Unassembled WGS sequence"/>
</dbReference>
<dbReference type="AlphaFoldDB" id="A0A8S1KIT8"/>
<keyword evidence="5" id="KW-1185">Reference proteome</keyword>
<name>A0A8S1KIT8_PARPR</name>
<keyword evidence="2" id="KW-0472">Membrane</keyword>
<accession>A0A8S1KIT8</accession>
<reference evidence="4" key="1">
    <citation type="submission" date="2021-01" db="EMBL/GenBank/DDBJ databases">
        <authorList>
            <consortium name="Genoscope - CEA"/>
            <person name="William W."/>
        </authorList>
    </citation>
    <scope>NUCLEOTIDE SEQUENCE</scope>
</reference>
<keyword evidence="1" id="KW-0175">Coiled coil</keyword>
<feature type="coiled-coil region" evidence="1">
    <location>
        <begin position="19"/>
        <end position="77"/>
    </location>
</feature>
<gene>
    <name evidence="4" type="ORF">PPRIM_AZ9-3.1.T0230149</name>
</gene>
<evidence type="ECO:0000259" key="3">
    <source>
        <dbReference type="PROSITE" id="PS50192"/>
    </source>
</evidence>
<comment type="caution">
    <text evidence="4">The sequence shown here is derived from an EMBL/GenBank/DDBJ whole genome shotgun (WGS) entry which is preliminary data.</text>
</comment>
<keyword evidence="2" id="KW-1133">Transmembrane helix</keyword>
<sequence length="288" mass="33758">MTDLEENLFQKSEVIKTQFQALQEKVQNFVEEIKILNDQQQSLQIATLQYNDIQISRKQFKIKAEKTKELIAQMEKIARGNEQKNVANKIKQQYLKEVDRQKRIMKSFVNSSFEQKFSKISVIRQSKAHGQETQQEQLKYFVDQNYVKLVSKDQRVSNNERSNLSQVHAEEINRIKTVSIDEDYIENDIIDLENMLIDERQRELDLIEKEAFQLNQIVNQMDEMTDQQGQELDIGQQNLNQVKTNIIGVSNELVEADQSQKQSMKKYKYVIGGLIVVIIVLIIVFIVK</sequence>
<evidence type="ECO:0000313" key="5">
    <source>
        <dbReference type="Proteomes" id="UP000688137"/>
    </source>
</evidence>
<protein>
    <recommendedName>
        <fullName evidence="3">t-SNARE coiled-coil homology domain-containing protein</fullName>
    </recommendedName>
</protein>
<evidence type="ECO:0000313" key="4">
    <source>
        <dbReference type="EMBL" id="CAD8055380.1"/>
    </source>
</evidence>
<feature type="transmembrane region" description="Helical" evidence="2">
    <location>
        <begin position="269"/>
        <end position="287"/>
    </location>
</feature>
<feature type="domain" description="T-SNARE coiled-coil homology" evidence="3">
    <location>
        <begin position="194"/>
        <end position="256"/>
    </location>
</feature>
<proteinExistence type="predicted"/>
<keyword evidence="2" id="KW-0812">Transmembrane</keyword>
<organism evidence="4 5">
    <name type="scientific">Paramecium primaurelia</name>
    <dbReference type="NCBI Taxonomy" id="5886"/>
    <lineage>
        <taxon>Eukaryota</taxon>
        <taxon>Sar</taxon>
        <taxon>Alveolata</taxon>
        <taxon>Ciliophora</taxon>
        <taxon>Intramacronucleata</taxon>
        <taxon>Oligohymenophorea</taxon>
        <taxon>Peniculida</taxon>
        <taxon>Parameciidae</taxon>
        <taxon>Paramecium</taxon>
    </lineage>
</organism>
<dbReference type="PROSITE" id="PS50192">
    <property type="entry name" value="T_SNARE"/>
    <property type="match status" value="1"/>
</dbReference>
<evidence type="ECO:0000256" key="2">
    <source>
        <dbReference type="SAM" id="Phobius"/>
    </source>
</evidence>